<organism evidence="15 16">
    <name type="scientific">Aeromicrobium marinum DSM 15272</name>
    <dbReference type="NCBI Taxonomy" id="585531"/>
    <lineage>
        <taxon>Bacteria</taxon>
        <taxon>Bacillati</taxon>
        <taxon>Actinomycetota</taxon>
        <taxon>Actinomycetes</taxon>
        <taxon>Propionibacteriales</taxon>
        <taxon>Nocardioidaceae</taxon>
        <taxon>Aeromicrobium</taxon>
    </lineage>
</organism>
<dbReference type="InterPro" id="IPR036097">
    <property type="entry name" value="HisK_dim/P_sf"/>
</dbReference>
<dbReference type="EC" id="2.7.13.3" evidence="3"/>
<dbReference type="InterPro" id="IPR003594">
    <property type="entry name" value="HATPase_dom"/>
</dbReference>
<dbReference type="Pfam" id="PF02518">
    <property type="entry name" value="HATPase_c"/>
    <property type="match status" value="1"/>
</dbReference>
<evidence type="ECO:0000313" key="15">
    <source>
        <dbReference type="EMBL" id="EFQ82028.1"/>
    </source>
</evidence>
<dbReference type="GO" id="GO:0000155">
    <property type="term" value="F:phosphorelay sensor kinase activity"/>
    <property type="evidence" value="ECO:0007669"/>
    <property type="project" value="InterPro"/>
</dbReference>
<comment type="caution">
    <text evidence="15">The sequence shown here is derived from an EMBL/GenBank/DDBJ whole genome shotgun (WGS) entry which is preliminary data.</text>
</comment>
<dbReference type="SMART" id="SM00387">
    <property type="entry name" value="HATPase_c"/>
    <property type="match status" value="1"/>
</dbReference>
<dbReference type="Pfam" id="PF00512">
    <property type="entry name" value="HisKA"/>
    <property type="match status" value="1"/>
</dbReference>
<comment type="catalytic activity">
    <reaction evidence="1">
        <text>ATP + protein L-histidine = ADP + protein N-phospho-L-histidine.</text>
        <dbReference type="EC" id="2.7.13.3"/>
    </reaction>
</comment>
<dbReference type="eggNOG" id="COG2205">
    <property type="taxonomic scope" value="Bacteria"/>
</dbReference>
<feature type="transmembrane region" description="Helical" evidence="12">
    <location>
        <begin position="22"/>
        <end position="49"/>
    </location>
</feature>
<dbReference type="CDD" id="cd00075">
    <property type="entry name" value="HATPase"/>
    <property type="match status" value="1"/>
</dbReference>
<dbReference type="InterPro" id="IPR036890">
    <property type="entry name" value="HATPase_C_sf"/>
</dbReference>
<evidence type="ECO:0000256" key="8">
    <source>
        <dbReference type="ARBA" id="ARBA00022989"/>
    </source>
</evidence>
<evidence type="ECO:0000256" key="7">
    <source>
        <dbReference type="ARBA" id="ARBA00022777"/>
    </source>
</evidence>
<reference evidence="15" key="1">
    <citation type="submission" date="2010-08" db="EMBL/GenBank/DDBJ databases">
        <authorList>
            <person name="Muzny D."/>
            <person name="Qin X."/>
            <person name="Buhay C."/>
            <person name="Dugan-Rocha S."/>
            <person name="Ding Y."/>
            <person name="Chen G."/>
            <person name="Hawes A."/>
            <person name="Holder M."/>
            <person name="Jhangiani S."/>
            <person name="Johnson A."/>
            <person name="Khan Z."/>
            <person name="Li Z."/>
            <person name="Liu W."/>
            <person name="Liu X."/>
            <person name="Perez L."/>
            <person name="Shen H."/>
            <person name="Wang Q."/>
            <person name="Watt J."/>
            <person name="Xi L."/>
            <person name="Xin Y."/>
            <person name="Zhou J."/>
            <person name="Deng J."/>
            <person name="Jiang H."/>
            <person name="Liu Y."/>
            <person name="Qu J."/>
            <person name="Song X.-Z."/>
            <person name="Zhang L."/>
            <person name="Villasana D."/>
            <person name="Johnson A."/>
            <person name="Liu J."/>
            <person name="Liyanage D."/>
            <person name="Lorensuhewa L."/>
            <person name="Robinson T."/>
            <person name="Song A."/>
            <person name="Song B.-B."/>
            <person name="Dinh H."/>
            <person name="Thornton R."/>
            <person name="Coyle M."/>
            <person name="Francisco L."/>
            <person name="Jackson L."/>
            <person name="Javaid M."/>
            <person name="Korchina V."/>
            <person name="Kovar C."/>
            <person name="Mata R."/>
            <person name="Mathew T."/>
            <person name="Ngo R."/>
            <person name="Nguyen L."/>
            <person name="Nguyen N."/>
            <person name="Okwuonu G."/>
            <person name="Ongeri F."/>
            <person name="Pham C."/>
            <person name="Simmons D."/>
            <person name="Wilczek-Boney K."/>
            <person name="Hale W."/>
            <person name="Jakkamsetti A."/>
            <person name="Pham P."/>
            <person name="Ruth R."/>
            <person name="San Lucas F."/>
            <person name="Warren J."/>
            <person name="Zhang J."/>
            <person name="Zhao Z."/>
            <person name="Zhou C."/>
            <person name="Zhu D."/>
            <person name="Lee S."/>
            <person name="Bess C."/>
            <person name="Blankenburg K."/>
            <person name="Forbes L."/>
            <person name="Fu Q."/>
            <person name="Gubbala S."/>
            <person name="Hirani K."/>
            <person name="Jayaseelan J.C."/>
            <person name="Lara F."/>
            <person name="Munidasa M."/>
            <person name="Palculict T."/>
            <person name="Patil S."/>
            <person name="Pu L.-L."/>
            <person name="Saada N."/>
            <person name="Tang L."/>
            <person name="Weissenberger G."/>
            <person name="Zhu Y."/>
            <person name="Hemphill L."/>
            <person name="Shang Y."/>
            <person name="Youmans B."/>
            <person name="Ayvaz T."/>
            <person name="Ross M."/>
            <person name="Santibanez J."/>
            <person name="Aqrawi P."/>
            <person name="Gross S."/>
            <person name="Joshi V."/>
            <person name="Fowler G."/>
            <person name="Nazareth L."/>
            <person name="Reid J."/>
            <person name="Worley K."/>
            <person name="Petrosino J."/>
            <person name="Highlander S."/>
            <person name="Gibbs R."/>
        </authorList>
    </citation>
    <scope>NUCLEOTIDE SEQUENCE [LARGE SCALE GENOMIC DNA]</scope>
    <source>
        <strain evidence="15">DSM 15272</strain>
    </source>
</reference>
<evidence type="ECO:0000259" key="14">
    <source>
        <dbReference type="PROSITE" id="PS50885"/>
    </source>
</evidence>
<dbReference type="EMBL" id="ACLF03000012">
    <property type="protein sequence ID" value="EFQ82028.1"/>
    <property type="molecule type" value="Genomic_DNA"/>
</dbReference>
<dbReference type="Proteomes" id="UP000003111">
    <property type="component" value="Unassembled WGS sequence"/>
</dbReference>
<keyword evidence="5" id="KW-0808">Transferase</keyword>
<dbReference type="InterPro" id="IPR005467">
    <property type="entry name" value="His_kinase_dom"/>
</dbReference>
<accession>E2SFC7</accession>
<dbReference type="InterPro" id="IPR050428">
    <property type="entry name" value="TCS_sensor_his_kinase"/>
</dbReference>
<dbReference type="Pfam" id="PF00672">
    <property type="entry name" value="HAMP"/>
    <property type="match status" value="1"/>
</dbReference>
<dbReference type="PROSITE" id="PS50109">
    <property type="entry name" value="HIS_KIN"/>
    <property type="match status" value="1"/>
</dbReference>
<keyword evidence="6 12" id="KW-0812">Transmembrane</keyword>
<dbReference type="Gene3D" id="3.30.565.10">
    <property type="entry name" value="Histidine kinase-like ATPase, C-terminal domain"/>
    <property type="match status" value="1"/>
</dbReference>
<feature type="domain" description="Histidine kinase" evidence="13">
    <location>
        <begin position="252"/>
        <end position="462"/>
    </location>
</feature>
<proteinExistence type="predicted"/>
<keyword evidence="4" id="KW-0597">Phosphoprotein</keyword>
<dbReference type="Gene3D" id="6.10.340.10">
    <property type="match status" value="1"/>
</dbReference>
<keyword evidence="9" id="KW-0902">Two-component regulatory system</keyword>
<dbReference type="SUPFAM" id="SSF47384">
    <property type="entry name" value="Homodimeric domain of signal transducing histidine kinase"/>
    <property type="match status" value="1"/>
</dbReference>
<evidence type="ECO:0000256" key="3">
    <source>
        <dbReference type="ARBA" id="ARBA00012438"/>
    </source>
</evidence>
<evidence type="ECO:0000256" key="9">
    <source>
        <dbReference type="ARBA" id="ARBA00023012"/>
    </source>
</evidence>
<keyword evidence="7 15" id="KW-0418">Kinase</keyword>
<dbReference type="HOGENOM" id="CLU_000445_89_6_11"/>
<sequence>MIRGATDAAHRRVHRFTSKVSLAARVTLITTAAVALTLGSMSALVYFVVRAELVSNLDTSITARAEQAVAAGYSPGDLTGTQAELLDVAGIDIFRVEGGQLIATLTGNQSIRPTHKELEVSIGRKASSARTATIDGDPYRVVAVQAGPGSALVMVQPMESVTRTLDRLGLILLLTSTAGGLVAGMVGWTVAANGLRPVRRLTAAAEHVARTHELHPIEVSGRDELARLTIAFNQMLVALDASQEGQRQLVADAGHELRTPLTSLRTNIELLRQAGRSDRPLSDDQRDEIMADVGAQVEELTTLIGDLVELARDEPLQNDPEPLDLAEVVTQSLDRVRLRAPSLTFDVDLSPWMVIGEPRMLERAVTNLLDNAAKWSPAGGTVRVRLTGGAVVVSDDGPGISPDDLPHVFDRFYRSTEARTLPGSGLGLSIVRRCAERHGGSVTVTSDPGEGATFSLSIPAAPDSSGPHTRLSDLSQR</sequence>
<dbReference type="InterPro" id="IPR003661">
    <property type="entry name" value="HisK_dim/P_dom"/>
</dbReference>
<dbReference type="InterPro" id="IPR003660">
    <property type="entry name" value="HAMP_dom"/>
</dbReference>
<dbReference type="PROSITE" id="PS50885">
    <property type="entry name" value="HAMP"/>
    <property type="match status" value="1"/>
</dbReference>
<feature type="transmembrane region" description="Helical" evidence="12">
    <location>
        <begin position="168"/>
        <end position="191"/>
    </location>
</feature>
<dbReference type="CDD" id="cd06225">
    <property type="entry name" value="HAMP"/>
    <property type="match status" value="1"/>
</dbReference>
<keyword evidence="16" id="KW-1185">Reference proteome</keyword>
<feature type="domain" description="HAMP" evidence="14">
    <location>
        <begin position="192"/>
        <end position="244"/>
    </location>
</feature>
<comment type="subcellular location">
    <subcellularLocation>
        <location evidence="2">Cell membrane</location>
    </subcellularLocation>
</comment>
<dbReference type="PANTHER" id="PTHR45436:SF5">
    <property type="entry name" value="SENSOR HISTIDINE KINASE TRCS"/>
    <property type="match status" value="1"/>
</dbReference>
<evidence type="ECO:0000256" key="4">
    <source>
        <dbReference type="ARBA" id="ARBA00022553"/>
    </source>
</evidence>
<dbReference type="PRINTS" id="PR00344">
    <property type="entry name" value="BCTRLSENSOR"/>
</dbReference>
<dbReference type="PANTHER" id="PTHR45436">
    <property type="entry name" value="SENSOR HISTIDINE KINASE YKOH"/>
    <property type="match status" value="1"/>
</dbReference>
<dbReference type="InterPro" id="IPR004358">
    <property type="entry name" value="Sig_transdc_His_kin-like_C"/>
</dbReference>
<name>E2SFC7_9ACTN</name>
<keyword evidence="8 12" id="KW-1133">Transmembrane helix</keyword>
<evidence type="ECO:0000256" key="2">
    <source>
        <dbReference type="ARBA" id="ARBA00004236"/>
    </source>
</evidence>
<dbReference type="GO" id="GO:0005886">
    <property type="term" value="C:plasma membrane"/>
    <property type="evidence" value="ECO:0007669"/>
    <property type="project" value="UniProtKB-SubCell"/>
</dbReference>
<gene>
    <name evidence="15" type="ORF">HMPREF0063_12736</name>
</gene>
<dbReference type="CDD" id="cd00082">
    <property type="entry name" value="HisKA"/>
    <property type="match status" value="1"/>
</dbReference>
<dbReference type="SUPFAM" id="SSF55874">
    <property type="entry name" value="ATPase domain of HSP90 chaperone/DNA topoisomerase II/histidine kinase"/>
    <property type="match status" value="1"/>
</dbReference>
<evidence type="ECO:0000256" key="12">
    <source>
        <dbReference type="SAM" id="Phobius"/>
    </source>
</evidence>
<dbReference type="RefSeq" id="WP_007079391.1">
    <property type="nucleotide sequence ID" value="NZ_CM001024.1"/>
</dbReference>
<dbReference type="SMART" id="SM00388">
    <property type="entry name" value="HisKA"/>
    <property type="match status" value="1"/>
</dbReference>
<dbReference type="STRING" id="585531.HMPREF0063_12736"/>
<evidence type="ECO:0000259" key="13">
    <source>
        <dbReference type="PROSITE" id="PS50109"/>
    </source>
</evidence>
<protein>
    <recommendedName>
        <fullName evidence="3">histidine kinase</fullName>
        <ecNumber evidence="3">2.7.13.3</ecNumber>
    </recommendedName>
</protein>
<keyword evidence="10 12" id="KW-0472">Membrane</keyword>
<evidence type="ECO:0000256" key="5">
    <source>
        <dbReference type="ARBA" id="ARBA00022679"/>
    </source>
</evidence>
<evidence type="ECO:0000256" key="1">
    <source>
        <dbReference type="ARBA" id="ARBA00000085"/>
    </source>
</evidence>
<evidence type="ECO:0000256" key="11">
    <source>
        <dbReference type="SAM" id="MobiDB-lite"/>
    </source>
</evidence>
<dbReference type="Gene3D" id="1.10.287.130">
    <property type="match status" value="1"/>
</dbReference>
<dbReference type="AlphaFoldDB" id="E2SFC7"/>
<dbReference type="SUPFAM" id="SSF158472">
    <property type="entry name" value="HAMP domain-like"/>
    <property type="match status" value="1"/>
</dbReference>
<evidence type="ECO:0000256" key="10">
    <source>
        <dbReference type="ARBA" id="ARBA00023136"/>
    </source>
</evidence>
<evidence type="ECO:0000256" key="6">
    <source>
        <dbReference type="ARBA" id="ARBA00022692"/>
    </source>
</evidence>
<dbReference type="SMART" id="SM00304">
    <property type="entry name" value="HAMP"/>
    <property type="match status" value="1"/>
</dbReference>
<evidence type="ECO:0000313" key="16">
    <source>
        <dbReference type="Proteomes" id="UP000003111"/>
    </source>
</evidence>
<feature type="region of interest" description="Disordered" evidence="11">
    <location>
        <begin position="456"/>
        <end position="477"/>
    </location>
</feature>